<protein>
    <submittedName>
        <fullName evidence="3">Uncharacterized protein</fullName>
    </submittedName>
</protein>
<proteinExistence type="predicted"/>
<organism evidence="3 4">
    <name type="scientific">Sphingobium fuliginis ATCC 27551</name>
    <dbReference type="NCBI Taxonomy" id="1208342"/>
    <lineage>
        <taxon>Bacteria</taxon>
        <taxon>Pseudomonadati</taxon>
        <taxon>Pseudomonadota</taxon>
        <taxon>Alphaproteobacteria</taxon>
        <taxon>Sphingomonadales</taxon>
        <taxon>Sphingomonadaceae</taxon>
        <taxon>Sphingobium</taxon>
    </lineage>
</organism>
<dbReference type="AlphaFoldDB" id="A0A5B8CNP3"/>
<keyword evidence="2" id="KW-1133">Transmembrane helix</keyword>
<feature type="compositionally biased region" description="Basic and acidic residues" evidence="1">
    <location>
        <begin position="1"/>
        <end position="15"/>
    </location>
</feature>
<reference evidence="3 4" key="1">
    <citation type="submission" date="2019-06" db="EMBL/GenBank/DDBJ databases">
        <title>Genome organization and adaptive potential of archetypical organophosphate degarding Sphingobium fuliginis ATCC 27551.</title>
        <authorList>
            <person name="Sarwar A."/>
            <person name="Parthasarathy S."/>
            <person name="Singh C."/>
            <person name="Siddavattam D."/>
        </authorList>
    </citation>
    <scope>NUCLEOTIDE SEQUENCE [LARGE SCALE GENOMIC DNA]</scope>
    <source>
        <strain evidence="3 4">ATCC 27551</strain>
        <plasmid evidence="4">psf1</plasmid>
    </source>
</reference>
<keyword evidence="2" id="KW-0472">Membrane</keyword>
<evidence type="ECO:0000313" key="3">
    <source>
        <dbReference type="EMBL" id="QDC40323.1"/>
    </source>
</evidence>
<feature type="transmembrane region" description="Helical" evidence="2">
    <location>
        <begin position="56"/>
        <end position="75"/>
    </location>
</feature>
<dbReference type="EMBL" id="CP041018">
    <property type="protein sequence ID" value="QDC40323.1"/>
    <property type="molecule type" value="Genomic_DNA"/>
</dbReference>
<evidence type="ECO:0000256" key="2">
    <source>
        <dbReference type="SAM" id="Phobius"/>
    </source>
</evidence>
<sequence>MKADNDDDRQARGPERPPSMSGLYLIFAGSIAFVSIRLFVDLLRQNGFVTEGDGNGIVLFAMPIALLVIVGLGPGTRR</sequence>
<dbReference type="RefSeq" id="WP_140043540.1">
    <property type="nucleotide sequence ID" value="NZ_CP041018.1"/>
</dbReference>
<keyword evidence="2" id="KW-0812">Transmembrane</keyword>
<feature type="region of interest" description="Disordered" evidence="1">
    <location>
        <begin position="1"/>
        <end position="20"/>
    </location>
</feature>
<name>A0A5B8CNP3_SPHSA</name>
<dbReference type="Proteomes" id="UP000311469">
    <property type="component" value="Plasmid pSF1"/>
</dbReference>
<dbReference type="KEGG" id="sufl:FIL70_24670"/>
<feature type="transmembrane region" description="Helical" evidence="2">
    <location>
        <begin position="21"/>
        <end position="40"/>
    </location>
</feature>
<keyword evidence="3" id="KW-0614">Plasmid</keyword>
<evidence type="ECO:0000256" key="1">
    <source>
        <dbReference type="SAM" id="MobiDB-lite"/>
    </source>
</evidence>
<evidence type="ECO:0000313" key="4">
    <source>
        <dbReference type="Proteomes" id="UP000311469"/>
    </source>
</evidence>
<geneLocation type="plasmid" evidence="4">
    <name>psf1</name>
</geneLocation>
<accession>A0A5B8CNP3</accession>
<gene>
    <name evidence="3" type="ORF">FIL70_24670</name>
</gene>